<organism evidence="2 3">
    <name type="scientific">Blastomyces percursus</name>
    <dbReference type="NCBI Taxonomy" id="1658174"/>
    <lineage>
        <taxon>Eukaryota</taxon>
        <taxon>Fungi</taxon>
        <taxon>Dikarya</taxon>
        <taxon>Ascomycota</taxon>
        <taxon>Pezizomycotina</taxon>
        <taxon>Eurotiomycetes</taxon>
        <taxon>Eurotiomycetidae</taxon>
        <taxon>Onygenales</taxon>
        <taxon>Ajellomycetaceae</taxon>
        <taxon>Blastomyces</taxon>
    </lineage>
</organism>
<dbReference type="EMBL" id="LGTZ01000745">
    <property type="protein sequence ID" value="OJD23636.1"/>
    <property type="molecule type" value="Genomic_DNA"/>
</dbReference>
<keyword evidence="3" id="KW-1185">Reference proteome</keyword>
<reference evidence="2 3" key="1">
    <citation type="submission" date="2015-08" db="EMBL/GenBank/DDBJ databases">
        <title>Emmonsia species relationships and genome sequence.</title>
        <authorList>
            <person name="Cuomo C.A."/>
            <person name="Schwartz I.S."/>
            <person name="Kenyon C."/>
            <person name="De Hoog G.S."/>
            <person name="Govender N.P."/>
            <person name="Botha A."/>
            <person name="Moreno L."/>
            <person name="De Vries M."/>
            <person name="Munoz J.F."/>
            <person name="Stielow J.B."/>
        </authorList>
    </citation>
    <scope>NUCLEOTIDE SEQUENCE [LARGE SCALE GENOMIC DNA]</scope>
    <source>
        <strain evidence="2 3">EI222</strain>
    </source>
</reference>
<feature type="signal peptide" evidence="1">
    <location>
        <begin position="1"/>
        <end position="18"/>
    </location>
</feature>
<evidence type="ECO:0000256" key="1">
    <source>
        <dbReference type="SAM" id="SignalP"/>
    </source>
</evidence>
<dbReference type="STRING" id="1658174.A0A1J9R6M0"/>
<sequence length="93" mass="10344">MGVVTVLSQFILLGLASAQIIKDPLVNEVRHLDAEIAAALPGPQKYSLEKWPEEDIHRRGMPSDSAWGGSVYEPEPILLWSIYIPSKFLREAS</sequence>
<dbReference type="AlphaFoldDB" id="A0A1J9R6M0"/>
<protein>
    <submittedName>
        <fullName evidence="2">Uncharacterized protein</fullName>
    </submittedName>
</protein>
<evidence type="ECO:0000313" key="3">
    <source>
        <dbReference type="Proteomes" id="UP000242791"/>
    </source>
</evidence>
<name>A0A1J9R6M0_9EURO</name>
<accession>A0A1J9R6M0</accession>
<proteinExistence type="predicted"/>
<dbReference type="Proteomes" id="UP000242791">
    <property type="component" value="Unassembled WGS sequence"/>
</dbReference>
<dbReference type="OrthoDB" id="10473182at2759"/>
<comment type="caution">
    <text evidence="2">The sequence shown here is derived from an EMBL/GenBank/DDBJ whole genome shotgun (WGS) entry which is preliminary data.</text>
</comment>
<dbReference type="VEuPathDB" id="FungiDB:ACJ73_05014"/>
<feature type="chain" id="PRO_5011978342" evidence="1">
    <location>
        <begin position="19"/>
        <end position="93"/>
    </location>
</feature>
<evidence type="ECO:0000313" key="2">
    <source>
        <dbReference type="EMBL" id="OJD23636.1"/>
    </source>
</evidence>
<keyword evidence="1" id="KW-0732">Signal</keyword>
<gene>
    <name evidence="2" type="ORF">ACJ73_05014</name>
</gene>